<dbReference type="EMBL" id="JACHBF010000003">
    <property type="protein sequence ID" value="MBB6491121.1"/>
    <property type="molecule type" value="Genomic_DNA"/>
</dbReference>
<keyword evidence="2" id="KW-1185">Reference proteome</keyword>
<organism evidence="1 2">
    <name type="scientific">Rhizobium tropici</name>
    <dbReference type="NCBI Taxonomy" id="398"/>
    <lineage>
        <taxon>Bacteria</taxon>
        <taxon>Pseudomonadati</taxon>
        <taxon>Pseudomonadota</taxon>
        <taxon>Alphaproteobacteria</taxon>
        <taxon>Hyphomicrobiales</taxon>
        <taxon>Rhizobiaceae</taxon>
        <taxon>Rhizobium/Agrobacterium group</taxon>
        <taxon>Rhizobium</taxon>
    </lineage>
</organism>
<sequence length="151" mass="17372">MIERLIPLPKIVEAHIARREIIQEDVPGSFDRKFSSAAGDVINVGWRDRLTGPPGLDAYAPVVEENGWNSTQPKPERHFQTVMPVHHEKRVLLHRDRDSPAAGRGNETMNFINPARIGLLRWNQLMRGYKMKFHDISHLQLSYFTRIAPKT</sequence>
<evidence type="ECO:0000313" key="1">
    <source>
        <dbReference type="EMBL" id="MBB6491121.1"/>
    </source>
</evidence>
<proteinExistence type="predicted"/>
<dbReference type="Proteomes" id="UP000526625">
    <property type="component" value="Unassembled WGS sequence"/>
</dbReference>
<evidence type="ECO:0000313" key="2">
    <source>
        <dbReference type="Proteomes" id="UP000526625"/>
    </source>
</evidence>
<accession>A0ABR6QW57</accession>
<reference evidence="1 2" key="1">
    <citation type="submission" date="2020-08" db="EMBL/GenBank/DDBJ databases">
        <title>Genomic Encyclopedia of Type Strains, Phase IV (KMG-V): Genome sequencing to study the core and pangenomes of soil and plant-associated prokaryotes.</title>
        <authorList>
            <person name="Whitman W."/>
        </authorList>
    </citation>
    <scope>NUCLEOTIDE SEQUENCE [LARGE SCALE GENOMIC DNA]</scope>
    <source>
        <strain evidence="1 2">SEMIA 4059</strain>
    </source>
</reference>
<gene>
    <name evidence="1" type="ORF">GGD45_001518</name>
</gene>
<comment type="caution">
    <text evidence="1">The sequence shown here is derived from an EMBL/GenBank/DDBJ whole genome shotgun (WGS) entry which is preliminary data.</text>
</comment>
<name>A0ABR6QW57_RHITR</name>
<protein>
    <submittedName>
        <fullName evidence="1">Uncharacterized protein</fullName>
    </submittedName>
</protein>